<dbReference type="Proteomes" id="UP000256727">
    <property type="component" value="Unassembled WGS sequence"/>
</dbReference>
<keyword evidence="4" id="KW-1185">Reference proteome</keyword>
<evidence type="ECO:0000256" key="1">
    <source>
        <dbReference type="SAM" id="MobiDB-lite"/>
    </source>
</evidence>
<feature type="transmembrane region" description="Helical" evidence="2">
    <location>
        <begin position="58"/>
        <end position="79"/>
    </location>
</feature>
<accession>A0A3D9LDF8</accession>
<feature type="transmembrane region" description="Helical" evidence="2">
    <location>
        <begin position="129"/>
        <end position="149"/>
    </location>
</feature>
<keyword evidence="2" id="KW-0472">Membrane</keyword>
<reference evidence="3 4" key="1">
    <citation type="submission" date="2018-07" db="EMBL/GenBank/DDBJ databases">
        <title>Sequencing the genomes of 1000 actinobacteria strains.</title>
        <authorList>
            <person name="Klenk H.-P."/>
        </authorList>
    </citation>
    <scope>NUCLEOTIDE SEQUENCE [LARGE SCALE GENOMIC DNA]</scope>
    <source>
        <strain evidence="3 4">DSM 14442</strain>
    </source>
</reference>
<gene>
    <name evidence="3" type="ORF">C8E99_2296</name>
</gene>
<evidence type="ECO:0000313" key="4">
    <source>
        <dbReference type="Proteomes" id="UP000256727"/>
    </source>
</evidence>
<sequence length="369" mass="39429">MLVWATSRDSIHAGILGLLTPLVSAALILLGTCLFAWSIPSPWFARISAALDRFSWNFTLTLSILSTACLFMLSAVAIAGSMTNQLGREDLLLSAVLATALAFGVFGLGGSTIRIGLSSHRARIRNAVWARWSASIALICLTAVLASFLPPGVDLIAITLPATLAILGSHYQRARSFDDEVRSFMATANNIRQAGFIAARTPEDPAAVAKLYDHIRDLQLTLVSRPRVSAPALTAHGFVALCSIADSRATGRDLGQLKLTGAERNKMALTVFGLSDSDFAMGTAQIFDGLLQQTAKGLAPSIAKTSPLLKDVLEATALPRPVPIDRSEPSAESKSPQRGFRRLFKTHSRGSQCQEPASMSRTIGLTFEP</sequence>
<feature type="transmembrane region" description="Helical" evidence="2">
    <location>
        <begin position="12"/>
        <end position="37"/>
    </location>
</feature>
<proteinExistence type="predicted"/>
<feature type="region of interest" description="Disordered" evidence="1">
    <location>
        <begin position="346"/>
        <end position="369"/>
    </location>
</feature>
<feature type="transmembrane region" description="Helical" evidence="2">
    <location>
        <begin position="91"/>
        <end position="117"/>
    </location>
</feature>
<dbReference type="AlphaFoldDB" id="A0A3D9LDF8"/>
<keyword evidence="2" id="KW-1133">Transmembrane helix</keyword>
<feature type="compositionally biased region" description="Polar residues" evidence="1">
    <location>
        <begin position="349"/>
        <end position="363"/>
    </location>
</feature>
<organism evidence="3 4">
    <name type="scientific">Citricoccus muralis</name>
    <dbReference type="NCBI Taxonomy" id="169134"/>
    <lineage>
        <taxon>Bacteria</taxon>
        <taxon>Bacillati</taxon>
        <taxon>Actinomycetota</taxon>
        <taxon>Actinomycetes</taxon>
        <taxon>Micrococcales</taxon>
        <taxon>Micrococcaceae</taxon>
        <taxon>Citricoccus</taxon>
    </lineage>
</organism>
<feature type="region of interest" description="Disordered" evidence="1">
    <location>
        <begin position="320"/>
        <end position="339"/>
    </location>
</feature>
<dbReference type="EMBL" id="QREH01000001">
    <property type="protein sequence ID" value="REE04461.1"/>
    <property type="molecule type" value="Genomic_DNA"/>
</dbReference>
<protein>
    <submittedName>
        <fullName evidence="3">Uncharacterized protein</fullName>
    </submittedName>
</protein>
<evidence type="ECO:0000256" key="2">
    <source>
        <dbReference type="SAM" id="Phobius"/>
    </source>
</evidence>
<keyword evidence="2" id="KW-0812">Transmembrane</keyword>
<evidence type="ECO:0000313" key="3">
    <source>
        <dbReference type="EMBL" id="REE04461.1"/>
    </source>
</evidence>
<comment type="caution">
    <text evidence="3">The sequence shown here is derived from an EMBL/GenBank/DDBJ whole genome shotgun (WGS) entry which is preliminary data.</text>
</comment>
<name>A0A3D9LDF8_9MICC</name>